<feature type="compositionally biased region" description="Low complexity" evidence="6">
    <location>
        <begin position="301"/>
        <end position="317"/>
    </location>
</feature>
<feature type="transmembrane region" description="Helical" evidence="7">
    <location>
        <begin position="69"/>
        <end position="88"/>
    </location>
</feature>
<keyword evidence="9" id="KW-1185">Reference proteome</keyword>
<evidence type="ECO:0000313" key="8">
    <source>
        <dbReference type="EMBL" id="MFC6035749.1"/>
    </source>
</evidence>
<feature type="transmembrane region" description="Helical" evidence="7">
    <location>
        <begin position="36"/>
        <end position="57"/>
    </location>
</feature>
<evidence type="ECO:0000256" key="7">
    <source>
        <dbReference type="SAM" id="Phobius"/>
    </source>
</evidence>
<protein>
    <submittedName>
        <fullName evidence="8">Type IV secretion system protein</fullName>
    </submittedName>
</protein>
<dbReference type="InterPro" id="IPR007688">
    <property type="entry name" value="Conjugal_tfr_TrbL/VirB6"/>
</dbReference>
<feature type="region of interest" description="Disordered" evidence="6">
    <location>
        <begin position="357"/>
        <end position="385"/>
    </location>
</feature>
<feature type="transmembrane region" description="Helical" evidence="7">
    <location>
        <begin position="174"/>
        <end position="193"/>
    </location>
</feature>
<name>A0ABW1KW53_9PROT</name>
<evidence type="ECO:0000313" key="9">
    <source>
        <dbReference type="Proteomes" id="UP001596116"/>
    </source>
</evidence>
<organism evidence="8 9">
    <name type="scientific">Hyphococcus aureus</name>
    <dbReference type="NCBI Taxonomy" id="2666033"/>
    <lineage>
        <taxon>Bacteria</taxon>
        <taxon>Pseudomonadati</taxon>
        <taxon>Pseudomonadota</taxon>
        <taxon>Alphaproteobacteria</taxon>
        <taxon>Parvularculales</taxon>
        <taxon>Parvularculaceae</taxon>
        <taxon>Hyphococcus</taxon>
    </lineage>
</organism>
<evidence type="ECO:0000256" key="6">
    <source>
        <dbReference type="SAM" id="MobiDB-lite"/>
    </source>
</evidence>
<feature type="transmembrane region" description="Helical" evidence="7">
    <location>
        <begin position="199"/>
        <end position="220"/>
    </location>
</feature>
<proteinExistence type="inferred from homology"/>
<gene>
    <name evidence="8" type="ORF">ACFMB1_09360</name>
</gene>
<dbReference type="Pfam" id="PF04610">
    <property type="entry name" value="TrbL"/>
    <property type="match status" value="1"/>
</dbReference>
<feature type="transmembrane region" description="Helical" evidence="7">
    <location>
        <begin position="227"/>
        <end position="248"/>
    </location>
</feature>
<reference evidence="8 9" key="1">
    <citation type="submission" date="2024-09" db="EMBL/GenBank/DDBJ databases">
        <authorList>
            <person name="Zhang Z.-H."/>
        </authorList>
    </citation>
    <scope>NUCLEOTIDE SEQUENCE [LARGE SCALE GENOMIC DNA]</scope>
    <source>
        <strain evidence="8 9">HHTR114</strain>
    </source>
</reference>
<keyword evidence="3 7" id="KW-0812">Transmembrane</keyword>
<keyword evidence="5 7" id="KW-0472">Membrane</keyword>
<comment type="caution">
    <text evidence="8">The sequence shown here is derived from an EMBL/GenBank/DDBJ whole genome shotgun (WGS) entry which is preliminary data.</text>
</comment>
<dbReference type="EMBL" id="JBHPON010000001">
    <property type="protein sequence ID" value="MFC6035749.1"/>
    <property type="molecule type" value="Genomic_DNA"/>
</dbReference>
<comment type="similarity">
    <text evidence="2">Belongs to the TrbL/VirB6 family.</text>
</comment>
<accession>A0ABW1KW53</accession>
<evidence type="ECO:0000256" key="1">
    <source>
        <dbReference type="ARBA" id="ARBA00004141"/>
    </source>
</evidence>
<comment type="subcellular location">
    <subcellularLocation>
        <location evidence="1">Membrane</location>
        <topology evidence="1">Multi-pass membrane protein</topology>
    </subcellularLocation>
</comment>
<dbReference type="RefSeq" id="WP_379878706.1">
    <property type="nucleotide sequence ID" value="NZ_JBHPON010000001.1"/>
</dbReference>
<dbReference type="Proteomes" id="UP001596116">
    <property type="component" value="Unassembled WGS sequence"/>
</dbReference>
<keyword evidence="4 7" id="KW-1133">Transmembrane helix</keyword>
<evidence type="ECO:0000256" key="5">
    <source>
        <dbReference type="ARBA" id="ARBA00023136"/>
    </source>
</evidence>
<feature type="transmembrane region" description="Helical" evidence="7">
    <location>
        <begin position="268"/>
        <end position="287"/>
    </location>
</feature>
<sequence length="385" mass="40541">MTSDLCTAPAEGMIAPLLNQVDCQIASYVETTYATLFGPFGFLEPVLTGALTLYIGFYGFQLIMGRGGLSLSGLAPKILLIGLVLAFATRWGAYQALFLNLFYGGADEIAAMMLGGGHESVFMRLDAVLKELIRLANEWNVTSINQPDAFGAMAAAPQATPEPALPKSAGAVNLLWFSAITLALSTAGVLIIAKILLGVLLAVGPLLILTALFPGTRGLFEGWLKTLALYALVAAFATALAGGLMQLAEPMVIEISDMRASGLADPQPVFVLAVTAFIFALLMAQVLRMCGRLTSGWRLPSAQTQQTSTQGQSEQTSMAARPSNDNARVADMVVAVERGGASASRTRNVIEAAPASTPNASTLAGRRTRQPYRGFGGSQMKGRFA</sequence>
<feature type="region of interest" description="Disordered" evidence="6">
    <location>
        <begin position="301"/>
        <end position="324"/>
    </location>
</feature>
<evidence type="ECO:0000256" key="2">
    <source>
        <dbReference type="ARBA" id="ARBA00007802"/>
    </source>
</evidence>
<evidence type="ECO:0000256" key="4">
    <source>
        <dbReference type="ARBA" id="ARBA00022989"/>
    </source>
</evidence>
<evidence type="ECO:0000256" key="3">
    <source>
        <dbReference type="ARBA" id="ARBA00022692"/>
    </source>
</evidence>